<dbReference type="InterPro" id="IPR055100">
    <property type="entry name" value="GNAT_LYC1-like"/>
</dbReference>
<protein>
    <recommendedName>
        <fullName evidence="1">N-acetyltransferase domain-containing protein</fullName>
    </recommendedName>
</protein>
<proteinExistence type="predicted"/>
<dbReference type="PANTHER" id="PTHR34815:SF4">
    <property type="entry name" value="N-ACETYLTRANSFERASE DOMAIN-CONTAINING PROTEIN"/>
    <property type="match status" value="1"/>
</dbReference>
<comment type="caution">
    <text evidence="2">The sequence shown here is derived from an EMBL/GenBank/DDBJ whole genome shotgun (WGS) entry which is preliminary data.</text>
</comment>
<gene>
    <name evidence="2" type="ORF">Egran_06977</name>
</gene>
<dbReference type="SUPFAM" id="SSF55729">
    <property type="entry name" value="Acyl-CoA N-acyltransferases (Nat)"/>
    <property type="match status" value="1"/>
</dbReference>
<dbReference type="InterPro" id="IPR016181">
    <property type="entry name" value="Acyl_CoA_acyltransferase"/>
</dbReference>
<dbReference type="PANTHER" id="PTHR34815">
    <property type="entry name" value="LYSINE ACETYLTRANSFERASE"/>
    <property type="match status" value="1"/>
</dbReference>
<dbReference type="CDD" id="cd04301">
    <property type="entry name" value="NAT_SF"/>
    <property type="match status" value="1"/>
</dbReference>
<dbReference type="InterPro" id="IPR000182">
    <property type="entry name" value="GNAT_dom"/>
</dbReference>
<sequence length="389" mass="44129">MGSTNVTLPSASSPDLILVPATPEEYIECVRLNSAAWKGPLSRELYVEREKHLLSQDLTKNGGLTCWVLVDRNEPVGCRVILGACESLQKRAFLAYDGRVEDVLSHGIGGVYVRSEFRGKGYAGRMMEELGKKLETWQAGNELRKKSLFSVLYSDIGKTFYARFGWIPFKSSHITLSPTSPKEAKPRVSLPAARPMSTEDVKKSMCSDITIRKQRELLRVTSEKCPGVKVAVVPNYEHMVWHWAREEFYAKQNVLFSKTLPYVKGAGVDSQNVYCTWARTVGETPNSRTLYILRWMYDEPKSPAEEKATVEAIAAVIQRAQLEAYEWEMRDVQFWNPTPLLEQAARILDPDITITHRDASSITSLRWNGAEQGLSSDVEWMFNEKYAWC</sequence>
<accession>A0A232LM85</accession>
<reference evidence="2 3" key="1">
    <citation type="journal article" date="2015" name="Environ. Microbiol.">
        <title>Metagenome sequence of Elaphomyces granulatus from sporocarp tissue reveals Ascomycota ectomycorrhizal fingerprints of genome expansion and a Proteobacteria-rich microbiome.</title>
        <authorList>
            <person name="Quandt C.A."/>
            <person name="Kohler A."/>
            <person name="Hesse C.N."/>
            <person name="Sharpton T.J."/>
            <person name="Martin F."/>
            <person name="Spatafora J.W."/>
        </authorList>
    </citation>
    <scope>NUCLEOTIDE SEQUENCE [LARGE SCALE GENOMIC DNA]</scope>
    <source>
        <strain evidence="2 3">OSC145934</strain>
    </source>
</reference>
<name>A0A232LM85_9EURO</name>
<keyword evidence="3" id="KW-1185">Reference proteome</keyword>
<organism evidence="2 3">
    <name type="scientific">Elaphomyces granulatus</name>
    <dbReference type="NCBI Taxonomy" id="519963"/>
    <lineage>
        <taxon>Eukaryota</taxon>
        <taxon>Fungi</taxon>
        <taxon>Dikarya</taxon>
        <taxon>Ascomycota</taxon>
        <taxon>Pezizomycotina</taxon>
        <taxon>Eurotiomycetes</taxon>
        <taxon>Eurotiomycetidae</taxon>
        <taxon>Eurotiales</taxon>
        <taxon>Elaphomycetaceae</taxon>
        <taxon>Elaphomyces</taxon>
    </lineage>
</organism>
<dbReference type="Gene3D" id="3.40.630.30">
    <property type="match status" value="1"/>
</dbReference>
<dbReference type="Proteomes" id="UP000243515">
    <property type="component" value="Unassembled WGS sequence"/>
</dbReference>
<dbReference type="GO" id="GO:0016747">
    <property type="term" value="F:acyltransferase activity, transferring groups other than amino-acyl groups"/>
    <property type="evidence" value="ECO:0007669"/>
    <property type="project" value="InterPro"/>
</dbReference>
<evidence type="ECO:0000259" key="1">
    <source>
        <dbReference type="PROSITE" id="PS51186"/>
    </source>
</evidence>
<dbReference type="InterPro" id="IPR053013">
    <property type="entry name" value="LAT"/>
</dbReference>
<feature type="domain" description="N-acetyltransferase" evidence="1">
    <location>
        <begin position="16"/>
        <end position="197"/>
    </location>
</feature>
<dbReference type="AlphaFoldDB" id="A0A232LM85"/>
<dbReference type="PROSITE" id="PS51186">
    <property type="entry name" value="GNAT"/>
    <property type="match status" value="1"/>
</dbReference>
<evidence type="ECO:0000313" key="3">
    <source>
        <dbReference type="Proteomes" id="UP000243515"/>
    </source>
</evidence>
<evidence type="ECO:0000313" key="2">
    <source>
        <dbReference type="EMBL" id="OXV05255.1"/>
    </source>
</evidence>
<dbReference type="OrthoDB" id="2020070at2759"/>
<dbReference type="Pfam" id="PF13508">
    <property type="entry name" value="Acetyltransf_7"/>
    <property type="match status" value="1"/>
</dbReference>
<dbReference type="Pfam" id="PF22998">
    <property type="entry name" value="GNAT_LYC1-like"/>
    <property type="match status" value="1"/>
</dbReference>
<dbReference type="EMBL" id="NPHW01007307">
    <property type="protein sequence ID" value="OXV05255.1"/>
    <property type="molecule type" value="Genomic_DNA"/>
</dbReference>